<feature type="transmembrane region" description="Helical" evidence="1">
    <location>
        <begin position="12"/>
        <end position="36"/>
    </location>
</feature>
<evidence type="ECO:0000313" key="2">
    <source>
        <dbReference type="EMBL" id="MBE8718830.1"/>
    </source>
</evidence>
<dbReference type="InterPro" id="IPR010266">
    <property type="entry name" value="NnrS"/>
</dbReference>
<feature type="transmembrane region" description="Helical" evidence="1">
    <location>
        <begin position="303"/>
        <end position="323"/>
    </location>
</feature>
<dbReference type="EMBL" id="PRDL01000001">
    <property type="protein sequence ID" value="MBE8718830.1"/>
    <property type="molecule type" value="Genomic_DNA"/>
</dbReference>
<sequence length="396" mass="42963">MSASPRSVLASYPFRLFFLLTASYAIAIILLWAGVLTGHIGVPAGWLPLHWHSHEMLFGMTSAAIAGFILTAVCNWTGAPPLKNGGLIALAALWLAGRLVMVMGAGLPLVCIAMVDLLFLWALAIFLARLLLRYGNRKNLMLAGIIALLGVANLFMHIGALQADIRWSLAGENLALGMVTLLMVVIGGRIIPAFTRNWLRMHGGRDAEVKTCPKLEALTLATTAALIPAEPLATWLQLHWLVPTLALLAAFTNGFRLFRWRGWLTHREPLLWILHIGYAWVAAALLFKGLAGLGWVPASAWQHALGAGAMGTLILAVMTRVALGHTGRPMKLPRFAVFIYIAILVAAVLRMATALQWLPFGSGILLSVFAWALAFGAFVVIYWPILSRPRVDGRPG</sequence>
<dbReference type="Proteomes" id="UP000652567">
    <property type="component" value="Unassembled WGS sequence"/>
</dbReference>
<keyword evidence="1" id="KW-0472">Membrane</keyword>
<protein>
    <submittedName>
        <fullName evidence="2">NnrS family protein</fullName>
    </submittedName>
</protein>
<feature type="transmembrane region" description="Helical" evidence="1">
    <location>
        <begin position="107"/>
        <end position="128"/>
    </location>
</feature>
<keyword evidence="3" id="KW-1185">Reference proteome</keyword>
<organism evidence="2 3">
    <name type="scientific">Cellvibrio polysaccharolyticus</name>
    <dbReference type="NCBI Taxonomy" id="2082724"/>
    <lineage>
        <taxon>Bacteria</taxon>
        <taxon>Pseudomonadati</taxon>
        <taxon>Pseudomonadota</taxon>
        <taxon>Gammaproteobacteria</taxon>
        <taxon>Cellvibrionales</taxon>
        <taxon>Cellvibrionaceae</taxon>
        <taxon>Cellvibrio</taxon>
    </lineage>
</organism>
<keyword evidence="1" id="KW-0812">Transmembrane</keyword>
<feature type="transmembrane region" description="Helical" evidence="1">
    <location>
        <begin position="270"/>
        <end position="291"/>
    </location>
</feature>
<feature type="transmembrane region" description="Helical" evidence="1">
    <location>
        <begin position="335"/>
        <end position="358"/>
    </location>
</feature>
<proteinExistence type="predicted"/>
<feature type="transmembrane region" description="Helical" evidence="1">
    <location>
        <begin position="84"/>
        <end position="101"/>
    </location>
</feature>
<evidence type="ECO:0000313" key="3">
    <source>
        <dbReference type="Proteomes" id="UP000652567"/>
    </source>
</evidence>
<evidence type="ECO:0000256" key="1">
    <source>
        <dbReference type="SAM" id="Phobius"/>
    </source>
</evidence>
<gene>
    <name evidence="2" type="ORF">C4F51_16780</name>
</gene>
<feature type="transmembrane region" description="Helical" evidence="1">
    <location>
        <begin position="56"/>
        <end position="77"/>
    </location>
</feature>
<keyword evidence="1" id="KW-1133">Transmembrane helix</keyword>
<name>A0A928YVR3_9GAMM</name>
<dbReference type="Pfam" id="PF05940">
    <property type="entry name" value="NnrS"/>
    <property type="match status" value="1"/>
</dbReference>
<feature type="transmembrane region" description="Helical" evidence="1">
    <location>
        <begin position="364"/>
        <end position="385"/>
    </location>
</feature>
<dbReference type="RefSeq" id="WP_193911712.1">
    <property type="nucleotide sequence ID" value="NZ_PRDL01000001.1"/>
</dbReference>
<dbReference type="AlphaFoldDB" id="A0A928YVR3"/>
<feature type="transmembrane region" description="Helical" evidence="1">
    <location>
        <begin position="140"/>
        <end position="162"/>
    </location>
</feature>
<accession>A0A928YVR3</accession>
<feature type="transmembrane region" description="Helical" evidence="1">
    <location>
        <begin position="174"/>
        <end position="194"/>
    </location>
</feature>
<reference evidence="2" key="1">
    <citation type="submission" date="2018-07" db="EMBL/GenBank/DDBJ databases">
        <title>Genome assembly of strain Ka43.</title>
        <authorList>
            <person name="Kukolya J."/>
            <person name="Nagy I."/>
            <person name="Horvath B."/>
            <person name="Toth A."/>
        </authorList>
    </citation>
    <scope>NUCLEOTIDE SEQUENCE</scope>
    <source>
        <strain evidence="2">KB43</strain>
    </source>
</reference>
<comment type="caution">
    <text evidence="2">The sequence shown here is derived from an EMBL/GenBank/DDBJ whole genome shotgun (WGS) entry which is preliminary data.</text>
</comment>